<keyword evidence="3" id="KW-1185">Reference proteome</keyword>
<sequence length="174" mass="18988">MADDPKVIRMARTLVAAMLLALALTPVAAAAPRPPKVPLWATVNICDTAKHPSAIGIRASMPGLPRKSVRLYMRFRVQWRDPADKLWHNILGTGGNSGFVKIGSGKATRQAGQIFRYEKPAAGETLRLRGVVDFQWRVANKVVRHSRRITEKGHRSTAGADPKTFSAAACVLRG</sequence>
<gene>
    <name evidence="2" type="ORF">DSM104329_05488</name>
</gene>
<dbReference type="KEGG" id="sbae:DSM104329_05488"/>
<reference evidence="2" key="1">
    <citation type="journal article" date="2022" name="Int. J. Syst. Evol. Microbiol.">
        <title>Pseudomonas aegrilactucae sp. nov. and Pseudomonas morbosilactucae sp. nov., pathogens causing bacterial rot of lettuce in Japan.</title>
        <authorList>
            <person name="Sawada H."/>
            <person name="Fujikawa T."/>
            <person name="Satou M."/>
        </authorList>
    </citation>
    <scope>NUCLEOTIDE SEQUENCE</scope>
    <source>
        <strain evidence="2">0166_1</strain>
    </source>
</reference>
<organism evidence="2 3">
    <name type="scientific">Capillimicrobium parvum</name>
    <dbReference type="NCBI Taxonomy" id="2884022"/>
    <lineage>
        <taxon>Bacteria</taxon>
        <taxon>Bacillati</taxon>
        <taxon>Actinomycetota</taxon>
        <taxon>Thermoleophilia</taxon>
        <taxon>Solirubrobacterales</taxon>
        <taxon>Capillimicrobiaceae</taxon>
        <taxon>Capillimicrobium</taxon>
    </lineage>
</organism>
<feature type="signal peptide" evidence="1">
    <location>
        <begin position="1"/>
        <end position="30"/>
    </location>
</feature>
<proteinExistence type="predicted"/>
<name>A0A9E6Y4G7_9ACTN</name>
<keyword evidence="1" id="KW-0732">Signal</keyword>
<dbReference type="Proteomes" id="UP001162834">
    <property type="component" value="Chromosome"/>
</dbReference>
<feature type="chain" id="PRO_5039557966" evidence="1">
    <location>
        <begin position="31"/>
        <end position="174"/>
    </location>
</feature>
<evidence type="ECO:0000313" key="3">
    <source>
        <dbReference type="Proteomes" id="UP001162834"/>
    </source>
</evidence>
<evidence type="ECO:0000256" key="1">
    <source>
        <dbReference type="SAM" id="SignalP"/>
    </source>
</evidence>
<evidence type="ECO:0000313" key="2">
    <source>
        <dbReference type="EMBL" id="UGS39056.1"/>
    </source>
</evidence>
<dbReference type="EMBL" id="CP087164">
    <property type="protein sequence ID" value="UGS39056.1"/>
    <property type="molecule type" value="Genomic_DNA"/>
</dbReference>
<dbReference type="AlphaFoldDB" id="A0A9E6Y4G7"/>
<accession>A0A9E6Y4G7</accession>
<protein>
    <submittedName>
        <fullName evidence="2">Uncharacterized protein</fullName>
    </submittedName>
</protein>